<dbReference type="PANTHER" id="PTHR22799:SF6">
    <property type="entry name" value="C-TYPE LECTIN DOMAIN FAMILY 4 MEMBER M-LIKE"/>
    <property type="match status" value="1"/>
</dbReference>
<dbReference type="InterPro" id="IPR051663">
    <property type="entry name" value="CLec_Tetranectin-domain"/>
</dbReference>
<evidence type="ECO:0000259" key="3">
    <source>
        <dbReference type="PROSITE" id="PS50041"/>
    </source>
</evidence>
<keyword evidence="4" id="KW-1185">Reference proteome</keyword>
<protein>
    <submittedName>
        <fullName evidence="5">Collectin-11-like</fullName>
    </submittedName>
</protein>
<dbReference type="InterPro" id="IPR016187">
    <property type="entry name" value="CTDL_fold"/>
</dbReference>
<dbReference type="PANTHER" id="PTHR22799">
    <property type="entry name" value="TETRANECTIN-RELATED"/>
    <property type="match status" value="1"/>
</dbReference>
<evidence type="ECO:0000313" key="5">
    <source>
        <dbReference type="RefSeq" id="XP_035687886.1"/>
    </source>
</evidence>
<sequence>MPRDAGTNAFLVSLYKSVSDKGEFWFGLHDQRVEGSFEWVDGSALGTYNSWAPGEPNNRWDWGSENCVLYSPIKSDKWNDAECHCPYRFICQAVPGRPQVTIGTPTTTTD</sequence>
<dbReference type="OMA" id="NDAECHC"/>
<reference evidence="5" key="2">
    <citation type="submission" date="2025-08" db="UniProtKB">
        <authorList>
            <consortium name="RefSeq"/>
        </authorList>
    </citation>
    <scope>IDENTIFICATION</scope>
    <source>
        <strain evidence="5">S238N-H82</strain>
        <tissue evidence="5">Testes</tissue>
    </source>
</reference>
<dbReference type="PROSITE" id="PS00615">
    <property type="entry name" value="C_TYPE_LECTIN_1"/>
    <property type="match status" value="1"/>
</dbReference>
<evidence type="ECO:0000256" key="1">
    <source>
        <dbReference type="ARBA" id="ARBA00022734"/>
    </source>
</evidence>
<dbReference type="GeneID" id="118423773"/>
<dbReference type="GO" id="GO:0030246">
    <property type="term" value="F:carbohydrate binding"/>
    <property type="evidence" value="ECO:0007669"/>
    <property type="project" value="UniProtKB-KW"/>
</dbReference>
<evidence type="ECO:0000313" key="4">
    <source>
        <dbReference type="Proteomes" id="UP000001554"/>
    </source>
</evidence>
<proteinExistence type="predicted"/>
<keyword evidence="2" id="KW-1015">Disulfide bond</keyword>
<dbReference type="OrthoDB" id="6337382at2759"/>
<name>A0A9J7N392_BRAFL</name>
<accession>A0A9J7N392</accession>
<dbReference type="InterPro" id="IPR016186">
    <property type="entry name" value="C-type_lectin-like/link_sf"/>
</dbReference>
<evidence type="ECO:0000256" key="2">
    <source>
        <dbReference type="ARBA" id="ARBA00023157"/>
    </source>
</evidence>
<dbReference type="Gene3D" id="3.10.100.10">
    <property type="entry name" value="Mannose-Binding Protein A, subunit A"/>
    <property type="match status" value="1"/>
</dbReference>
<dbReference type="AlphaFoldDB" id="A0A9J7N392"/>
<dbReference type="SUPFAM" id="SSF56436">
    <property type="entry name" value="C-type lectin-like"/>
    <property type="match status" value="1"/>
</dbReference>
<feature type="domain" description="C-type lectin" evidence="3">
    <location>
        <begin position="1"/>
        <end position="92"/>
    </location>
</feature>
<reference evidence="4" key="1">
    <citation type="journal article" date="2020" name="Nat. Ecol. Evol.">
        <title>Deeply conserved synteny resolves early events in vertebrate evolution.</title>
        <authorList>
            <person name="Simakov O."/>
            <person name="Marletaz F."/>
            <person name="Yue J.X."/>
            <person name="O'Connell B."/>
            <person name="Jenkins J."/>
            <person name="Brandt A."/>
            <person name="Calef R."/>
            <person name="Tung C.H."/>
            <person name="Huang T.K."/>
            <person name="Schmutz J."/>
            <person name="Satoh N."/>
            <person name="Yu J.K."/>
            <person name="Putnam N.H."/>
            <person name="Green R.E."/>
            <person name="Rokhsar D.S."/>
        </authorList>
    </citation>
    <scope>NUCLEOTIDE SEQUENCE [LARGE SCALE GENOMIC DNA]</scope>
    <source>
        <strain evidence="4">S238N-H82</strain>
    </source>
</reference>
<keyword evidence="1" id="KW-0430">Lectin</keyword>
<dbReference type="Proteomes" id="UP000001554">
    <property type="component" value="Chromosome 10"/>
</dbReference>
<dbReference type="RefSeq" id="XP_035687886.1">
    <property type="nucleotide sequence ID" value="XM_035831993.1"/>
</dbReference>
<dbReference type="InterPro" id="IPR001304">
    <property type="entry name" value="C-type_lectin-like"/>
</dbReference>
<dbReference type="KEGG" id="bfo:118423773"/>
<organism evidence="4 5">
    <name type="scientific">Branchiostoma floridae</name>
    <name type="common">Florida lancelet</name>
    <name type="synonym">Amphioxus</name>
    <dbReference type="NCBI Taxonomy" id="7739"/>
    <lineage>
        <taxon>Eukaryota</taxon>
        <taxon>Metazoa</taxon>
        <taxon>Chordata</taxon>
        <taxon>Cephalochordata</taxon>
        <taxon>Leptocardii</taxon>
        <taxon>Amphioxiformes</taxon>
        <taxon>Branchiostomatidae</taxon>
        <taxon>Branchiostoma</taxon>
    </lineage>
</organism>
<dbReference type="CDD" id="cd00037">
    <property type="entry name" value="CLECT"/>
    <property type="match status" value="1"/>
</dbReference>
<gene>
    <name evidence="5" type="primary">LOC118423773</name>
</gene>
<dbReference type="PROSITE" id="PS50041">
    <property type="entry name" value="C_TYPE_LECTIN_2"/>
    <property type="match status" value="1"/>
</dbReference>
<dbReference type="InterPro" id="IPR018378">
    <property type="entry name" value="C-type_lectin_CS"/>
</dbReference>
<dbReference type="Pfam" id="PF00059">
    <property type="entry name" value="Lectin_C"/>
    <property type="match status" value="1"/>
</dbReference>